<dbReference type="SUPFAM" id="SSF55729">
    <property type="entry name" value="Acyl-CoA N-acyltransferases (Nat)"/>
    <property type="match status" value="1"/>
</dbReference>
<evidence type="ECO:0000313" key="5">
    <source>
        <dbReference type="Proteomes" id="UP000195011"/>
    </source>
</evidence>
<proteinExistence type="predicted"/>
<dbReference type="PROSITE" id="PS51186">
    <property type="entry name" value="GNAT"/>
    <property type="match status" value="1"/>
</dbReference>
<sequence length="171" mass="18681">MPDPYRVRMTAAPTVRSAVPADADGIAEVHIRTWQETYAHLLPASYLAGLDVATRAEDWRRTLTSSSSAPPWVALEGDRIVGFALSGPARDEDPPRPFQLYAINMVASAHGSGAGQALFDAAVGDSPAYLWAADDNPRAEAFYRRNGFARDGGVERRMYQGVEMVTVRMVR</sequence>
<keyword evidence="2" id="KW-0012">Acyltransferase</keyword>
<gene>
    <name evidence="4" type="ORF">BFL36_10030</name>
</gene>
<dbReference type="AlphaFoldDB" id="A0A251YE48"/>
<evidence type="ECO:0000313" key="4">
    <source>
        <dbReference type="EMBL" id="OUE22423.1"/>
    </source>
</evidence>
<reference evidence="4 5" key="1">
    <citation type="submission" date="2016-08" db="EMBL/GenBank/DDBJ databases">
        <title>Genome sequence of Clavibacter michiganensis spp strain CFBP8017.</title>
        <authorList>
            <person name="Thapa S.P."/>
            <person name="Coaker G."/>
            <person name="Jacques M.-A."/>
        </authorList>
    </citation>
    <scope>NUCLEOTIDE SEQUENCE [LARGE SCALE GENOMIC DNA]</scope>
    <source>
        <strain evidence="4">CFBP8017</strain>
    </source>
</reference>
<evidence type="ECO:0000256" key="1">
    <source>
        <dbReference type="ARBA" id="ARBA00022679"/>
    </source>
</evidence>
<evidence type="ECO:0000256" key="2">
    <source>
        <dbReference type="ARBA" id="ARBA00023315"/>
    </source>
</evidence>
<name>A0A251YE48_9MICO</name>
<protein>
    <recommendedName>
        <fullName evidence="3">N-acetyltransferase domain-containing protein</fullName>
    </recommendedName>
</protein>
<dbReference type="InterPro" id="IPR050832">
    <property type="entry name" value="Bact_Acetyltransf"/>
</dbReference>
<accession>A0A251YE48</accession>
<dbReference type="InterPro" id="IPR000182">
    <property type="entry name" value="GNAT_dom"/>
</dbReference>
<dbReference type="Gene3D" id="3.40.630.30">
    <property type="match status" value="1"/>
</dbReference>
<evidence type="ECO:0000259" key="3">
    <source>
        <dbReference type="PROSITE" id="PS51186"/>
    </source>
</evidence>
<dbReference type="PANTHER" id="PTHR43877">
    <property type="entry name" value="AMINOALKYLPHOSPHONATE N-ACETYLTRANSFERASE-RELATED-RELATED"/>
    <property type="match status" value="1"/>
</dbReference>
<dbReference type="Proteomes" id="UP000195011">
    <property type="component" value="Unassembled WGS sequence"/>
</dbReference>
<feature type="domain" description="N-acetyltransferase" evidence="3">
    <location>
        <begin position="13"/>
        <end position="171"/>
    </location>
</feature>
<organism evidence="4 5">
    <name type="scientific">Clavibacter michiganensis</name>
    <dbReference type="NCBI Taxonomy" id="28447"/>
    <lineage>
        <taxon>Bacteria</taxon>
        <taxon>Bacillati</taxon>
        <taxon>Actinomycetota</taxon>
        <taxon>Actinomycetes</taxon>
        <taxon>Micrococcales</taxon>
        <taxon>Microbacteriaceae</taxon>
        <taxon>Clavibacter</taxon>
    </lineage>
</organism>
<keyword evidence="1" id="KW-0808">Transferase</keyword>
<dbReference type="InterPro" id="IPR016181">
    <property type="entry name" value="Acyl_CoA_acyltransferase"/>
</dbReference>
<dbReference type="GO" id="GO:0016747">
    <property type="term" value="F:acyltransferase activity, transferring groups other than amino-acyl groups"/>
    <property type="evidence" value="ECO:0007669"/>
    <property type="project" value="InterPro"/>
</dbReference>
<comment type="caution">
    <text evidence="4">The sequence shown here is derived from an EMBL/GenBank/DDBJ whole genome shotgun (WGS) entry which is preliminary data.</text>
</comment>
<dbReference type="Pfam" id="PF00583">
    <property type="entry name" value="Acetyltransf_1"/>
    <property type="match status" value="1"/>
</dbReference>
<dbReference type="EMBL" id="MDJY01000045">
    <property type="protein sequence ID" value="OUE22423.1"/>
    <property type="molecule type" value="Genomic_DNA"/>
</dbReference>